<dbReference type="EMBL" id="CAJNNV010018666">
    <property type="protein sequence ID" value="CAE8606113.1"/>
    <property type="molecule type" value="Genomic_DNA"/>
</dbReference>
<evidence type="ECO:0000256" key="1">
    <source>
        <dbReference type="ARBA" id="ARBA00005606"/>
    </source>
</evidence>
<dbReference type="GO" id="GO:0008430">
    <property type="term" value="F:selenium binding"/>
    <property type="evidence" value="ECO:0007669"/>
    <property type="project" value="InterPro"/>
</dbReference>
<dbReference type="EMBL" id="CAJNNW010006431">
    <property type="protein sequence ID" value="CAE8648308.1"/>
    <property type="molecule type" value="Genomic_DNA"/>
</dbReference>
<evidence type="ECO:0000313" key="3">
    <source>
        <dbReference type="EMBL" id="CAE8606113.1"/>
    </source>
</evidence>
<organism evidence="3 5">
    <name type="scientific">Polarella glacialis</name>
    <name type="common">Dinoflagellate</name>
    <dbReference type="NCBI Taxonomy" id="89957"/>
    <lineage>
        <taxon>Eukaryota</taxon>
        <taxon>Sar</taxon>
        <taxon>Alveolata</taxon>
        <taxon>Dinophyceae</taxon>
        <taxon>Suessiales</taxon>
        <taxon>Suessiaceae</taxon>
        <taxon>Polarella</taxon>
    </lineage>
</organism>
<dbReference type="PANTHER" id="PTHR23300">
    <property type="entry name" value="METHANETHIOL OXIDASE"/>
    <property type="match status" value="1"/>
</dbReference>
<evidence type="ECO:0000313" key="5">
    <source>
        <dbReference type="Proteomes" id="UP000654075"/>
    </source>
</evidence>
<evidence type="ECO:0000256" key="2">
    <source>
        <dbReference type="ARBA" id="ARBA00023266"/>
    </source>
</evidence>
<reference evidence="3" key="1">
    <citation type="submission" date="2021-02" db="EMBL/GenBank/DDBJ databases">
        <authorList>
            <person name="Dougan E. K."/>
            <person name="Rhodes N."/>
            <person name="Thang M."/>
            <person name="Chan C."/>
        </authorList>
    </citation>
    <scope>NUCLEOTIDE SEQUENCE</scope>
</reference>
<keyword evidence="2" id="KW-0711">Selenium</keyword>
<evidence type="ECO:0008006" key="6">
    <source>
        <dbReference type="Google" id="ProtNLM"/>
    </source>
</evidence>
<dbReference type="Proteomes" id="UP000626109">
    <property type="component" value="Unassembled WGS sequence"/>
</dbReference>
<comment type="caution">
    <text evidence="3">The sequence shown here is derived from an EMBL/GenBank/DDBJ whole genome shotgun (WGS) entry which is preliminary data.</text>
</comment>
<protein>
    <recommendedName>
        <fullName evidence="6">Methanethiol oxidase</fullName>
    </recommendedName>
</protein>
<evidence type="ECO:0000313" key="4">
    <source>
        <dbReference type="EMBL" id="CAE8648308.1"/>
    </source>
</evidence>
<proteinExistence type="inferred from homology"/>
<dbReference type="OrthoDB" id="10252446at2759"/>
<name>A0A813F760_POLGL</name>
<dbReference type="SUPFAM" id="SSF101908">
    <property type="entry name" value="Putative isomerase YbhE"/>
    <property type="match status" value="1"/>
</dbReference>
<dbReference type="Proteomes" id="UP000654075">
    <property type="component" value="Unassembled WGS sequence"/>
</dbReference>
<dbReference type="AlphaFoldDB" id="A0A813F760"/>
<gene>
    <name evidence="3" type="ORF">PGLA1383_LOCUS24105</name>
    <name evidence="4" type="ORF">PGLA2088_LOCUS6454</name>
</gene>
<accession>A0A813F760</accession>
<dbReference type="Pfam" id="PF05694">
    <property type="entry name" value="SBP56"/>
    <property type="match status" value="1"/>
</dbReference>
<dbReference type="InterPro" id="IPR008826">
    <property type="entry name" value="Se-bd"/>
</dbReference>
<comment type="similarity">
    <text evidence="1">Belongs to the selenium-binding protein family.</text>
</comment>
<dbReference type="PANTHER" id="PTHR23300:SF0">
    <property type="entry name" value="METHANETHIOL OXIDASE"/>
    <property type="match status" value="1"/>
</dbReference>
<sequence length="502" mass="55007">MASPDAKAAPAQAGACCASETMDATTDLGSGSFASPLEAMARPCEKLLYIPAVLKKGGDQPDYLATVDVDPSSANYSQVIHRLQMPEPGDELHHMGWNACASCTGQPGRPVHGFLVAPGVLSGNIYFIDVHSEPSAPCLSKVLHAAELAEKVGVALPHTSHCLPDELLVSFMGSRNSDGGLEAEGAGFVRLDPRTLEVLGRWECAGNWPRFGYDYWYQPRHNVLISSEWGHPDCFTRGFNPADVSEGKYGSKLYIWDWAKKSMIQEIDVGQGSIPLEVRFFHDPDKAVGFVGCALSSELRRIFRRPGTAVGEEQLLWDTECVVKVPPVPVEGWCLPEMPALITDFCISLDDRFVYLSCWLHGDVRQYKVCDDGREMQLVGQVFLGGLLKKGGPVRRLDGEEAPEPLVVKGVEIQGGSQMLQLSLDGRRLFVSTSLFSSWDLQFYPDMASRGAQLLQLDVDTEMGGLKLNHDFLVDFGTEPFGPALCHEMRLRGGDSTSDIWL</sequence>
<keyword evidence="5" id="KW-1185">Reference proteome</keyword>